<dbReference type="EMBL" id="UINC01035256">
    <property type="protein sequence ID" value="SVB27382.1"/>
    <property type="molecule type" value="Genomic_DNA"/>
</dbReference>
<proteinExistence type="predicted"/>
<protein>
    <recommendedName>
        <fullName evidence="2">GguC protein</fullName>
    </recommendedName>
</protein>
<evidence type="ECO:0008006" key="2">
    <source>
        <dbReference type="Google" id="ProtNLM"/>
    </source>
</evidence>
<name>A0A382CNM9_9ZZZZ</name>
<feature type="non-terminal residue" evidence="1">
    <location>
        <position position="215"/>
    </location>
</feature>
<sequence>MLRLVQLTHHLYGRCVAVVEHEHLRRLHTYQSVYDLALAALKNDSPLQQTALDDRATERMSYTPIYNGETDWCFLPPLDHPEEPSRCLVTGTGLTHKASAANRQAMHEEDGHEDLTDSMQIYRWGLEGGRPAKGEVGVQPEWFYKGHGSILRGHGETLRVPPYADDGGEEPEIAGAYIIDPDGKPRRLGFMAANEFSDHVMEKQNYLYLAPSKLR</sequence>
<evidence type="ECO:0000313" key="1">
    <source>
        <dbReference type="EMBL" id="SVB27382.1"/>
    </source>
</evidence>
<dbReference type="InterPro" id="IPR036663">
    <property type="entry name" value="Fumarylacetoacetase_C_sf"/>
</dbReference>
<dbReference type="SUPFAM" id="SSF56529">
    <property type="entry name" value="FAH"/>
    <property type="match status" value="1"/>
</dbReference>
<organism evidence="1">
    <name type="scientific">marine metagenome</name>
    <dbReference type="NCBI Taxonomy" id="408172"/>
    <lineage>
        <taxon>unclassified sequences</taxon>
        <taxon>metagenomes</taxon>
        <taxon>ecological metagenomes</taxon>
    </lineage>
</organism>
<reference evidence="1" key="1">
    <citation type="submission" date="2018-05" db="EMBL/GenBank/DDBJ databases">
        <authorList>
            <person name="Lanie J.A."/>
            <person name="Ng W.-L."/>
            <person name="Kazmierczak K.M."/>
            <person name="Andrzejewski T.M."/>
            <person name="Davidsen T.M."/>
            <person name="Wayne K.J."/>
            <person name="Tettelin H."/>
            <person name="Glass J.I."/>
            <person name="Rusch D."/>
            <person name="Podicherti R."/>
            <person name="Tsui H.-C.T."/>
            <person name="Winkler M.E."/>
        </authorList>
    </citation>
    <scope>NUCLEOTIDE SEQUENCE</scope>
</reference>
<gene>
    <name evidence="1" type="ORF">METZ01_LOCUS180236</name>
</gene>
<dbReference type="GO" id="GO:0003824">
    <property type="term" value="F:catalytic activity"/>
    <property type="evidence" value="ECO:0007669"/>
    <property type="project" value="InterPro"/>
</dbReference>
<dbReference type="Gene3D" id="3.90.850.10">
    <property type="entry name" value="Fumarylacetoacetase-like, C-terminal domain"/>
    <property type="match status" value="1"/>
</dbReference>
<dbReference type="AlphaFoldDB" id="A0A382CNM9"/>
<accession>A0A382CNM9</accession>